<reference evidence="6" key="1">
    <citation type="submission" date="2018-06" db="EMBL/GenBank/DDBJ databases">
        <title>Genome assembly of Danube salmon.</title>
        <authorList>
            <person name="Macqueen D.J."/>
            <person name="Gundappa M.K."/>
        </authorList>
    </citation>
    <scope>NUCLEOTIDE SEQUENCE [LARGE SCALE GENOMIC DNA]</scope>
</reference>
<proteinExistence type="inferred from homology"/>
<dbReference type="STRING" id="62062.ENSHHUP00000037272"/>
<dbReference type="Proteomes" id="UP000314982">
    <property type="component" value="Unassembled WGS sequence"/>
</dbReference>
<keyword evidence="2" id="KW-0547">Nucleotide-binding</keyword>
<comment type="similarity">
    <text evidence="1">Belongs to the TRAFAC class TrmE-Era-EngA-EngB-Septin-like GTPase superfamily. AIG1/Toc34/Toc159-like paraseptin GTPase family. IAN subfamily.</text>
</comment>
<reference evidence="5" key="2">
    <citation type="submission" date="2025-08" db="UniProtKB">
        <authorList>
            <consortium name="Ensembl"/>
        </authorList>
    </citation>
    <scope>IDENTIFICATION</scope>
</reference>
<dbReference type="PROSITE" id="PS51720">
    <property type="entry name" value="G_AIG1"/>
    <property type="match status" value="1"/>
</dbReference>
<sequence length="116" mass="13093">RVLQRVFNNALYLSLSLPELRVLLLGWKGVGKSSVGNTILGRRDFESGTETEQSLRRQAEVAGRRVTIVDTPGWDWFSVRRTPKHVRQESKRGATLLRPGPHTLLLNLVSHGLRVL</sequence>
<protein>
    <recommendedName>
        <fullName evidence="4">AIG1-type G domain-containing protein</fullName>
    </recommendedName>
</protein>
<keyword evidence="3" id="KW-0342">GTP-binding</keyword>
<dbReference type="PANTHER" id="PTHR10903">
    <property type="entry name" value="GTPASE, IMAP FAMILY MEMBER-RELATED"/>
    <property type="match status" value="1"/>
</dbReference>
<feature type="domain" description="AIG1-type G" evidence="4">
    <location>
        <begin position="17"/>
        <end position="116"/>
    </location>
</feature>
<evidence type="ECO:0000259" key="4">
    <source>
        <dbReference type="PROSITE" id="PS51720"/>
    </source>
</evidence>
<reference evidence="5" key="3">
    <citation type="submission" date="2025-09" db="UniProtKB">
        <authorList>
            <consortium name="Ensembl"/>
        </authorList>
    </citation>
    <scope>IDENTIFICATION</scope>
</reference>
<dbReference type="GeneTree" id="ENSGT00940000166816"/>
<evidence type="ECO:0000256" key="1">
    <source>
        <dbReference type="ARBA" id="ARBA00008535"/>
    </source>
</evidence>
<evidence type="ECO:0000313" key="5">
    <source>
        <dbReference type="Ensembl" id="ENSHHUP00000037272.1"/>
    </source>
</evidence>
<dbReference type="Pfam" id="PF04548">
    <property type="entry name" value="AIG1"/>
    <property type="match status" value="1"/>
</dbReference>
<evidence type="ECO:0000256" key="2">
    <source>
        <dbReference type="ARBA" id="ARBA00022741"/>
    </source>
</evidence>
<dbReference type="InterPro" id="IPR027417">
    <property type="entry name" value="P-loop_NTPase"/>
</dbReference>
<evidence type="ECO:0000256" key="3">
    <source>
        <dbReference type="ARBA" id="ARBA00023134"/>
    </source>
</evidence>
<organism evidence="5 6">
    <name type="scientific">Hucho hucho</name>
    <name type="common">huchen</name>
    <dbReference type="NCBI Taxonomy" id="62062"/>
    <lineage>
        <taxon>Eukaryota</taxon>
        <taxon>Metazoa</taxon>
        <taxon>Chordata</taxon>
        <taxon>Craniata</taxon>
        <taxon>Vertebrata</taxon>
        <taxon>Euteleostomi</taxon>
        <taxon>Actinopterygii</taxon>
        <taxon>Neopterygii</taxon>
        <taxon>Teleostei</taxon>
        <taxon>Protacanthopterygii</taxon>
        <taxon>Salmoniformes</taxon>
        <taxon>Salmonidae</taxon>
        <taxon>Salmoninae</taxon>
        <taxon>Hucho</taxon>
    </lineage>
</organism>
<dbReference type="SUPFAM" id="SSF52540">
    <property type="entry name" value="P-loop containing nucleoside triphosphate hydrolases"/>
    <property type="match status" value="1"/>
</dbReference>
<dbReference type="InterPro" id="IPR006703">
    <property type="entry name" value="G_AIG1"/>
</dbReference>
<keyword evidence="6" id="KW-1185">Reference proteome</keyword>
<dbReference type="AlphaFoldDB" id="A0A4W5MFU3"/>
<dbReference type="Gene3D" id="3.40.50.300">
    <property type="entry name" value="P-loop containing nucleotide triphosphate hydrolases"/>
    <property type="match status" value="1"/>
</dbReference>
<dbReference type="Ensembl" id="ENSHHUT00000038753.1">
    <property type="protein sequence ID" value="ENSHHUP00000037272.1"/>
    <property type="gene ID" value="ENSHHUG00000023338.1"/>
</dbReference>
<accession>A0A4W5MFU3</accession>
<dbReference type="InterPro" id="IPR045058">
    <property type="entry name" value="GIMA/IAN/Toc"/>
</dbReference>
<name>A0A4W5MFU3_9TELE</name>
<dbReference type="PANTHER" id="PTHR10903:SF139">
    <property type="entry name" value="GTPASE IMAP FAMILY MEMBER 4 ISOFORM X1"/>
    <property type="match status" value="1"/>
</dbReference>
<dbReference type="GO" id="GO:0005525">
    <property type="term" value="F:GTP binding"/>
    <property type="evidence" value="ECO:0007669"/>
    <property type="project" value="UniProtKB-KW"/>
</dbReference>
<evidence type="ECO:0000313" key="6">
    <source>
        <dbReference type="Proteomes" id="UP000314982"/>
    </source>
</evidence>